<evidence type="ECO:0000256" key="3">
    <source>
        <dbReference type="ARBA" id="ARBA00011738"/>
    </source>
</evidence>
<sequence length="385" mass="42549">MRDFRSERVCKIPPSGIRKFFDIAQEMEDVISLGVGEPDYDTPWNVREAAIRSIEQGQTAYTSNSGLIELRQEIKKYLSDSYGISYDPKKEIVVTTGASEALDISIRAVVDSGDEVLVADPSYIAYTSNVMLAGGVPVLVPCLEKDEFKLTPDSLMEKITKKSKILLCNFPNNPTGGVMTKEDYKGIADIVTDHDLLLISDEIYSELTYEGEKASAASVDDLWERTITINGFSKAYSMTGWRVGYICAPETICSAVLKIHQYVMLSAPTTAQYAAVEALRNGADACREMVSEYKIRRNLFVNGLNRAGLKTHMPNGAFYAFPNIIEYGISDEEFAERLLKEHHVAVVPGSVFGPAGVGHLRCSYAVSREDLMTAVGRIEQFVSDL</sequence>
<evidence type="ECO:0000313" key="9">
    <source>
        <dbReference type="EMBL" id="WFN36675.1"/>
    </source>
</evidence>
<dbReference type="AlphaFoldDB" id="A0AAF0FMY5"/>
<dbReference type="SUPFAM" id="SSF53383">
    <property type="entry name" value="PLP-dependent transferases"/>
    <property type="match status" value="1"/>
</dbReference>
<dbReference type="EMBL" id="CP091092">
    <property type="protein sequence ID" value="WFN36675.1"/>
    <property type="molecule type" value="Genomic_DNA"/>
</dbReference>
<evidence type="ECO:0000256" key="2">
    <source>
        <dbReference type="ARBA" id="ARBA00007441"/>
    </source>
</evidence>
<name>A0AAF0FMY5_9EURY</name>
<dbReference type="KEGG" id="manq:L1994_11115"/>
<dbReference type="Proteomes" id="UP001218895">
    <property type="component" value="Chromosome"/>
</dbReference>
<reference evidence="9" key="1">
    <citation type="submission" date="2022-01" db="EMBL/GenBank/DDBJ databases">
        <title>Complete genome of Methanomicrobium antiquum DSM 21220.</title>
        <authorList>
            <person name="Chen S.-C."/>
            <person name="You Y.-T."/>
            <person name="Zhou Y.-Z."/>
            <person name="Lai M.-C."/>
        </authorList>
    </citation>
    <scope>NUCLEOTIDE SEQUENCE</scope>
    <source>
        <strain evidence="9">DSM 21220</strain>
    </source>
</reference>
<protein>
    <recommendedName>
        <fullName evidence="7">Aminotransferase</fullName>
        <ecNumber evidence="7">2.6.1.-</ecNumber>
    </recommendedName>
</protein>
<keyword evidence="10" id="KW-1185">Reference proteome</keyword>
<dbReference type="Gene3D" id="3.90.1150.10">
    <property type="entry name" value="Aspartate Aminotransferase, domain 1"/>
    <property type="match status" value="1"/>
</dbReference>
<dbReference type="InterPro" id="IPR050596">
    <property type="entry name" value="AspAT/PAT-like"/>
</dbReference>
<dbReference type="PANTHER" id="PTHR46383">
    <property type="entry name" value="ASPARTATE AMINOTRANSFERASE"/>
    <property type="match status" value="1"/>
</dbReference>
<dbReference type="InterPro" id="IPR015422">
    <property type="entry name" value="PyrdxlP-dep_Trfase_small"/>
</dbReference>
<dbReference type="PROSITE" id="PS00105">
    <property type="entry name" value="AA_TRANSFER_CLASS_1"/>
    <property type="match status" value="1"/>
</dbReference>
<keyword evidence="5 7" id="KW-0808">Transferase</keyword>
<dbReference type="EC" id="2.6.1.-" evidence="7"/>
<evidence type="ECO:0000256" key="1">
    <source>
        <dbReference type="ARBA" id="ARBA00001933"/>
    </source>
</evidence>
<dbReference type="CDD" id="cd00609">
    <property type="entry name" value="AAT_like"/>
    <property type="match status" value="1"/>
</dbReference>
<dbReference type="GeneID" id="79950957"/>
<dbReference type="Pfam" id="PF00155">
    <property type="entry name" value="Aminotran_1_2"/>
    <property type="match status" value="1"/>
</dbReference>
<feature type="domain" description="Aminotransferase class I/classII large" evidence="8">
    <location>
        <begin position="29"/>
        <end position="378"/>
    </location>
</feature>
<evidence type="ECO:0000256" key="7">
    <source>
        <dbReference type="RuleBase" id="RU000481"/>
    </source>
</evidence>
<dbReference type="InterPro" id="IPR015424">
    <property type="entry name" value="PyrdxlP-dep_Trfase"/>
</dbReference>
<organism evidence="9 10">
    <name type="scientific">Methanomicrobium antiquum</name>
    <dbReference type="NCBI Taxonomy" id="487686"/>
    <lineage>
        <taxon>Archaea</taxon>
        <taxon>Methanobacteriati</taxon>
        <taxon>Methanobacteriota</taxon>
        <taxon>Stenosarchaea group</taxon>
        <taxon>Methanomicrobia</taxon>
        <taxon>Methanomicrobiales</taxon>
        <taxon>Methanomicrobiaceae</taxon>
        <taxon>Methanomicrobium</taxon>
    </lineage>
</organism>
<dbReference type="FunFam" id="3.40.640.10:FF:000033">
    <property type="entry name" value="Aspartate aminotransferase"/>
    <property type="match status" value="1"/>
</dbReference>
<comment type="cofactor">
    <cofactor evidence="1 7">
        <name>pyridoxal 5'-phosphate</name>
        <dbReference type="ChEBI" id="CHEBI:597326"/>
    </cofactor>
</comment>
<keyword evidence="6" id="KW-0663">Pyridoxal phosphate</keyword>
<accession>A0AAF0FMY5</accession>
<evidence type="ECO:0000259" key="8">
    <source>
        <dbReference type="Pfam" id="PF00155"/>
    </source>
</evidence>
<dbReference type="GO" id="GO:0030170">
    <property type="term" value="F:pyridoxal phosphate binding"/>
    <property type="evidence" value="ECO:0007669"/>
    <property type="project" value="InterPro"/>
</dbReference>
<dbReference type="InterPro" id="IPR004838">
    <property type="entry name" value="NHTrfase_class1_PyrdxlP-BS"/>
</dbReference>
<dbReference type="RefSeq" id="WP_278099512.1">
    <property type="nucleotide sequence ID" value="NZ_CP091092.1"/>
</dbReference>
<comment type="similarity">
    <text evidence="2 7">Belongs to the class-I pyridoxal-phosphate-dependent aminotransferase family.</text>
</comment>
<dbReference type="GO" id="GO:0006520">
    <property type="term" value="P:amino acid metabolic process"/>
    <property type="evidence" value="ECO:0007669"/>
    <property type="project" value="InterPro"/>
</dbReference>
<evidence type="ECO:0000256" key="4">
    <source>
        <dbReference type="ARBA" id="ARBA00022576"/>
    </source>
</evidence>
<dbReference type="InterPro" id="IPR004839">
    <property type="entry name" value="Aminotransferase_I/II_large"/>
</dbReference>
<proteinExistence type="inferred from homology"/>
<dbReference type="InterPro" id="IPR015421">
    <property type="entry name" value="PyrdxlP-dep_Trfase_major"/>
</dbReference>
<gene>
    <name evidence="9" type="ORF">L1994_11115</name>
</gene>
<evidence type="ECO:0000313" key="10">
    <source>
        <dbReference type="Proteomes" id="UP001218895"/>
    </source>
</evidence>
<dbReference type="GO" id="GO:0008483">
    <property type="term" value="F:transaminase activity"/>
    <property type="evidence" value="ECO:0007669"/>
    <property type="project" value="UniProtKB-KW"/>
</dbReference>
<dbReference type="PANTHER" id="PTHR46383:SF3">
    <property type="entry name" value="ASPARTATE AMINOTRANSFERASE-RELATED"/>
    <property type="match status" value="1"/>
</dbReference>
<evidence type="ECO:0000256" key="5">
    <source>
        <dbReference type="ARBA" id="ARBA00022679"/>
    </source>
</evidence>
<keyword evidence="4 7" id="KW-0032">Aminotransferase</keyword>
<evidence type="ECO:0000256" key="6">
    <source>
        <dbReference type="ARBA" id="ARBA00022898"/>
    </source>
</evidence>
<comment type="subunit">
    <text evidence="3">Homodimer.</text>
</comment>
<dbReference type="Gene3D" id="3.40.640.10">
    <property type="entry name" value="Type I PLP-dependent aspartate aminotransferase-like (Major domain)"/>
    <property type="match status" value="1"/>
</dbReference>